<reference evidence="1 2" key="2">
    <citation type="submission" date="2017-10" db="EMBL/GenBank/DDBJ databases">
        <title>Extensive intraspecific genome diversity in a model arbuscular mycorrhizal fungus.</title>
        <authorList>
            <person name="Chen E.C.H."/>
            <person name="Morin E."/>
            <person name="Baudet D."/>
            <person name="Noel J."/>
            <person name="Ndikumana S."/>
            <person name="Charron P."/>
            <person name="St-Onge C."/>
            <person name="Giorgi J."/>
            <person name="Grigoriev I.V."/>
            <person name="Roux C."/>
            <person name="Martin F.M."/>
            <person name="Corradi N."/>
        </authorList>
    </citation>
    <scope>NUCLEOTIDE SEQUENCE [LARGE SCALE GENOMIC DNA]</scope>
    <source>
        <strain evidence="1 2">C2</strain>
    </source>
</reference>
<accession>A0A2N1NCF5</accession>
<dbReference type="EMBL" id="LLXL01000516">
    <property type="protein sequence ID" value="PKK71480.1"/>
    <property type="molecule type" value="Genomic_DNA"/>
</dbReference>
<name>A0A2N1NCF5_9GLOM</name>
<proteinExistence type="predicted"/>
<organism evidence="1 2">
    <name type="scientific">Rhizophagus irregularis</name>
    <dbReference type="NCBI Taxonomy" id="588596"/>
    <lineage>
        <taxon>Eukaryota</taxon>
        <taxon>Fungi</taxon>
        <taxon>Fungi incertae sedis</taxon>
        <taxon>Mucoromycota</taxon>
        <taxon>Glomeromycotina</taxon>
        <taxon>Glomeromycetes</taxon>
        <taxon>Glomerales</taxon>
        <taxon>Glomeraceae</taxon>
        <taxon>Rhizophagus</taxon>
    </lineage>
</organism>
<evidence type="ECO:0000313" key="2">
    <source>
        <dbReference type="Proteomes" id="UP000233469"/>
    </source>
</evidence>
<dbReference type="Proteomes" id="UP000233469">
    <property type="component" value="Unassembled WGS sequence"/>
</dbReference>
<protein>
    <submittedName>
        <fullName evidence="1">Uncharacterized protein</fullName>
    </submittedName>
</protein>
<gene>
    <name evidence="1" type="ORF">RhiirC2_425252</name>
</gene>
<comment type="caution">
    <text evidence="1">The sequence shown here is derived from an EMBL/GenBank/DDBJ whole genome shotgun (WGS) entry which is preliminary data.</text>
</comment>
<dbReference type="AlphaFoldDB" id="A0A2N1NCF5"/>
<reference evidence="1 2" key="1">
    <citation type="submission" date="2016-04" db="EMBL/GenBank/DDBJ databases">
        <title>Genome analyses suggest a sexual origin of heterokaryosis in a supposedly ancient asexual fungus.</title>
        <authorList>
            <person name="Ropars J."/>
            <person name="Sedzielewska K."/>
            <person name="Noel J."/>
            <person name="Charron P."/>
            <person name="Farinelli L."/>
            <person name="Marton T."/>
            <person name="Kruger M."/>
            <person name="Pelin A."/>
            <person name="Brachmann A."/>
            <person name="Corradi N."/>
        </authorList>
    </citation>
    <scope>NUCLEOTIDE SEQUENCE [LARGE SCALE GENOMIC DNA]</scope>
    <source>
        <strain evidence="1 2">C2</strain>
    </source>
</reference>
<evidence type="ECO:0000313" key="1">
    <source>
        <dbReference type="EMBL" id="PKK71480.1"/>
    </source>
</evidence>
<sequence length="86" mass="9488">MINILRSNSTAFGVIHLILLKMFNKSLPFDSLYSDISDGFEIGSFVSLFSPLSSMLSIRTASFSSSSNTLHSSSSSQSFLFFDDLF</sequence>